<feature type="region of interest" description="Disordered" evidence="1">
    <location>
        <begin position="137"/>
        <end position="182"/>
    </location>
</feature>
<feature type="region of interest" description="Disordered" evidence="1">
    <location>
        <begin position="448"/>
        <end position="486"/>
    </location>
</feature>
<feature type="compositionally biased region" description="Low complexity" evidence="1">
    <location>
        <begin position="88"/>
        <end position="107"/>
    </location>
</feature>
<sequence>MIKPFKPYGNETLIDTNYDPWANVARNISAGNFTDPTPISPLDDDLPQPSRPWNCSRQWSRRSSQSSYAQEFSKDGDRYRPWTWANNSSSSYAPSVSSSSSMQSPTSLYHDDENLYNALDRETSHVKSRYRAMKEIQLRPYGQDDEDEVDDGDTDDVAERSYPEETVHPFDNLPDTHNDPRDVDVDALTPYKQALKEDYDTSPRASDGALSEESKQELYRMAFACSPASIRMQQHQIPEYGHYYPDRQQQPHMLNPATTSTSIASSSTLKSKGRASLTRTKTVLHQVKRRVSVVAQTVVTQANQALVRKNAGSAVNKSPQEDRQQWIQEDEEEVRYEEYSSHQLYDSHDPTQRYNYDHDQHTYSNQVYHDHHRGHDVDTTLSMYENHFEHNNSGSLGGDSGSLGGDSGSLGGGSRFGSSNSIRRSLYSASRSSLHKSKTLLRQVKRRVSNAAQSMVSHAGALSRKQSQDESAEEVGGLEERNRLRHREDGHGLERVFWHQIH</sequence>
<gene>
    <name evidence="2" type="ORF">BG006_001601</name>
</gene>
<protein>
    <submittedName>
        <fullName evidence="2">Uncharacterized protein</fullName>
    </submittedName>
</protein>
<organism evidence="2 3">
    <name type="scientific">Podila minutissima</name>
    <dbReference type="NCBI Taxonomy" id="64525"/>
    <lineage>
        <taxon>Eukaryota</taxon>
        <taxon>Fungi</taxon>
        <taxon>Fungi incertae sedis</taxon>
        <taxon>Mucoromycota</taxon>
        <taxon>Mortierellomycotina</taxon>
        <taxon>Mortierellomycetes</taxon>
        <taxon>Mortierellales</taxon>
        <taxon>Mortierellaceae</taxon>
        <taxon>Podila</taxon>
    </lineage>
</organism>
<keyword evidence="3" id="KW-1185">Reference proteome</keyword>
<comment type="caution">
    <text evidence="2">The sequence shown here is derived from an EMBL/GenBank/DDBJ whole genome shotgun (WGS) entry which is preliminary data.</text>
</comment>
<feature type="region of interest" description="Disordered" evidence="1">
    <location>
        <begin position="388"/>
        <end position="420"/>
    </location>
</feature>
<proteinExistence type="predicted"/>
<feature type="compositionally biased region" description="Basic and acidic residues" evidence="1">
    <location>
        <begin position="157"/>
        <end position="182"/>
    </location>
</feature>
<evidence type="ECO:0000313" key="2">
    <source>
        <dbReference type="EMBL" id="KAF9323280.1"/>
    </source>
</evidence>
<reference evidence="2" key="1">
    <citation type="journal article" date="2020" name="Fungal Divers.">
        <title>Resolving the Mortierellaceae phylogeny through synthesis of multi-gene phylogenetics and phylogenomics.</title>
        <authorList>
            <person name="Vandepol N."/>
            <person name="Liber J."/>
            <person name="Desiro A."/>
            <person name="Na H."/>
            <person name="Kennedy M."/>
            <person name="Barry K."/>
            <person name="Grigoriev I.V."/>
            <person name="Miller A.N."/>
            <person name="O'Donnell K."/>
            <person name="Stajich J.E."/>
            <person name="Bonito G."/>
        </authorList>
    </citation>
    <scope>NUCLEOTIDE SEQUENCE</scope>
    <source>
        <strain evidence="2">NVP1</strain>
    </source>
</reference>
<evidence type="ECO:0000256" key="1">
    <source>
        <dbReference type="SAM" id="MobiDB-lite"/>
    </source>
</evidence>
<feature type="region of interest" description="Disordered" evidence="1">
    <location>
        <begin position="258"/>
        <end position="277"/>
    </location>
</feature>
<feature type="compositionally biased region" description="Acidic residues" evidence="1">
    <location>
        <begin position="143"/>
        <end position="156"/>
    </location>
</feature>
<accession>A0A9P5VGY6</accession>
<feature type="compositionally biased region" description="Low complexity" evidence="1">
    <location>
        <begin position="56"/>
        <end position="67"/>
    </location>
</feature>
<feature type="compositionally biased region" description="Low complexity" evidence="1">
    <location>
        <begin position="258"/>
        <end position="268"/>
    </location>
</feature>
<feature type="region of interest" description="Disordered" evidence="1">
    <location>
        <begin position="29"/>
        <end position="108"/>
    </location>
</feature>
<name>A0A9P5VGY6_9FUNG</name>
<dbReference type="AlphaFoldDB" id="A0A9P5VGY6"/>
<dbReference type="Proteomes" id="UP000696485">
    <property type="component" value="Unassembled WGS sequence"/>
</dbReference>
<dbReference type="EMBL" id="JAAAUY010001319">
    <property type="protein sequence ID" value="KAF9323280.1"/>
    <property type="molecule type" value="Genomic_DNA"/>
</dbReference>
<feature type="compositionally biased region" description="Gly residues" evidence="1">
    <location>
        <begin position="395"/>
        <end position="415"/>
    </location>
</feature>
<evidence type="ECO:0000313" key="3">
    <source>
        <dbReference type="Proteomes" id="UP000696485"/>
    </source>
</evidence>